<protein>
    <submittedName>
        <fullName evidence="3">Prolyl oligopeptidase family serine peptidase</fullName>
    </submittedName>
</protein>
<dbReference type="GO" id="GO:0052689">
    <property type="term" value="F:carboxylic ester hydrolase activity"/>
    <property type="evidence" value="ECO:0007669"/>
    <property type="project" value="TreeGrafter"/>
</dbReference>
<dbReference type="GO" id="GO:0006508">
    <property type="term" value="P:proteolysis"/>
    <property type="evidence" value="ECO:0007669"/>
    <property type="project" value="InterPro"/>
</dbReference>
<dbReference type="OrthoDB" id="9809549at2"/>
<dbReference type="EMBL" id="VNJK01000001">
    <property type="protein sequence ID" value="TVX93446.1"/>
    <property type="molecule type" value="Genomic_DNA"/>
</dbReference>
<accession>A0A559J0R5</accession>
<keyword evidence="4" id="KW-1185">Reference proteome</keyword>
<sequence>MKQPKRNGVLTLRTKAETFHKAFLCALIVSVIAALIPNGLTNSAFAKSAAFREERVTFVSGTGEFEEVIEGTILIPNHTSSAYPGIVLAHGSGINKEGGGGNQTAVRKEAEVFAKAGLITLLYNKRSKGYSKTNRSYELLAQDLIAGVRALQKRSDVIKNKVGVWGLSEGAWVAPIAATKSTDIAFVITSGGPGISPIQQQTWNVENRLRHQGITNQSAIQALVRNGAGIMLSLSRSESDRHDPVPVLQNVHQPFLALWGSIDRQVPPAESAQIFKDAFESSGNRYYTLQFIEGADHSIYNNTDDGFRTLKTLYPGYAEAMTSWIQQVVEDKPPVAKMIGKTPVQMSSSPEEVVKIDWYDLYWLHLSVSAFILIICLFALSVSLVNKIRNHKPLLIKGYSNWICLSAMISIIGFWLYLVSIWMNGGRDVGWVVFGTPFLWLLLQTVSTAAVILTVISIVHTLRKRERQGRNKMELLVIGTGIIYIPWALYWHLCFF</sequence>
<organism evidence="3 4">
    <name type="scientific">Paenibacillus agilis</name>
    <dbReference type="NCBI Taxonomy" id="3020863"/>
    <lineage>
        <taxon>Bacteria</taxon>
        <taxon>Bacillati</taxon>
        <taxon>Bacillota</taxon>
        <taxon>Bacilli</taxon>
        <taxon>Bacillales</taxon>
        <taxon>Paenibacillaceae</taxon>
        <taxon>Paenibacillus</taxon>
    </lineage>
</organism>
<dbReference type="Proteomes" id="UP000318102">
    <property type="component" value="Unassembled WGS sequence"/>
</dbReference>
<dbReference type="InterPro" id="IPR029058">
    <property type="entry name" value="AB_hydrolase_fold"/>
</dbReference>
<reference evidence="3 4" key="1">
    <citation type="submission" date="2019-07" db="EMBL/GenBank/DDBJ databases">
        <authorList>
            <person name="Kim J."/>
        </authorList>
    </citation>
    <scope>NUCLEOTIDE SEQUENCE [LARGE SCALE GENOMIC DNA]</scope>
    <source>
        <strain evidence="3 4">N4</strain>
    </source>
</reference>
<evidence type="ECO:0000313" key="3">
    <source>
        <dbReference type="EMBL" id="TVX93446.1"/>
    </source>
</evidence>
<feature type="transmembrane region" description="Helical" evidence="1">
    <location>
        <begin position="398"/>
        <end position="418"/>
    </location>
</feature>
<dbReference type="Pfam" id="PF00326">
    <property type="entry name" value="Peptidase_S9"/>
    <property type="match status" value="1"/>
</dbReference>
<feature type="transmembrane region" description="Helical" evidence="1">
    <location>
        <begin position="474"/>
        <end position="493"/>
    </location>
</feature>
<proteinExistence type="predicted"/>
<dbReference type="AlphaFoldDB" id="A0A559J0R5"/>
<dbReference type="PANTHER" id="PTHR43265:SF1">
    <property type="entry name" value="ESTERASE ESTD"/>
    <property type="match status" value="1"/>
</dbReference>
<dbReference type="SUPFAM" id="SSF53474">
    <property type="entry name" value="alpha/beta-Hydrolases"/>
    <property type="match status" value="1"/>
</dbReference>
<keyword evidence="1" id="KW-1133">Transmembrane helix</keyword>
<dbReference type="InterPro" id="IPR001375">
    <property type="entry name" value="Peptidase_S9_cat"/>
</dbReference>
<dbReference type="PANTHER" id="PTHR43265">
    <property type="entry name" value="ESTERASE ESTD"/>
    <property type="match status" value="1"/>
</dbReference>
<feature type="transmembrane region" description="Helical" evidence="1">
    <location>
        <begin position="438"/>
        <end position="462"/>
    </location>
</feature>
<comment type="caution">
    <text evidence="3">The sequence shown here is derived from an EMBL/GenBank/DDBJ whole genome shotgun (WGS) entry which is preliminary data.</text>
</comment>
<dbReference type="InterPro" id="IPR053145">
    <property type="entry name" value="AB_hydrolase_Est10"/>
</dbReference>
<evidence type="ECO:0000256" key="1">
    <source>
        <dbReference type="SAM" id="Phobius"/>
    </source>
</evidence>
<keyword evidence="1" id="KW-0812">Transmembrane</keyword>
<evidence type="ECO:0000313" key="4">
    <source>
        <dbReference type="Proteomes" id="UP000318102"/>
    </source>
</evidence>
<keyword evidence="1" id="KW-0472">Membrane</keyword>
<feature type="transmembrane region" description="Helical" evidence="1">
    <location>
        <begin position="362"/>
        <end position="386"/>
    </location>
</feature>
<evidence type="ECO:0000259" key="2">
    <source>
        <dbReference type="Pfam" id="PF00326"/>
    </source>
</evidence>
<gene>
    <name evidence="3" type="ORF">FPZ44_10505</name>
</gene>
<dbReference type="GO" id="GO:0008236">
    <property type="term" value="F:serine-type peptidase activity"/>
    <property type="evidence" value="ECO:0007669"/>
    <property type="project" value="InterPro"/>
</dbReference>
<dbReference type="Gene3D" id="3.40.50.1820">
    <property type="entry name" value="alpha/beta hydrolase"/>
    <property type="match status" value="1"/>
</dbReference>
<name>A0A559J0R5_9BACL</name>
<feature type="domain" description="Peptidase S9 prolyl oligopeptidase catalytic" evidence="2">
    <location>
        <begin position="108"/>
        <end position="312"/>
    </location>
</feature>